<feature type="domain" description="C-type lectin" evidence="3">
    <location>
        <begin position="28"/>
        <end position="140"/>
    </location>
</feature>
<keyword evidence="1" id="KW-1015">Disulfide bond</keyword>
<organism evidence="4 5">
    <name type="scientific">Gasterosteus aculeatus aculeatus</name>
    <name type="common">three-spined stickleback</name>
    <dbReference type="NCBI Taxonomy" id="481459"/>
    <lineage>
        <taxon>Eukaryota</taxon>
        <taxon>Metazoa</taxon>
        <taxon>Chordata</taxon>
        <taxon>Craniata</taxon>
        <taxon>Vertebrata</taxon>
        <taxon>Euteleostomi</taxon>
        <taxon>Actinopterygii</taxon>
        <taxon>Neopterygii</taxon>
        <taxon>Teleostei</taxon>
        <taxon>Neoteleostei</taxon>
        <taxon>Acanthomorphata</taxon>
        <taxon>Eupercaria</taxon>
        <taxon>Perciformes</taxon>
        <taxon>Cottioidei</taxon>
        <taxon>Gasterosteales</taxon>
        <taxon>Gasterosteidae</taxon>
        <taxon>Gasterosteus</taxon>
    </lineage>
</organism>
<feature type="domain" description="C-type lectin" evidence="3">
    <location>
        <begin position="394"/>
        <end position="517"/>
    </location>
</feature>
<feature type="domain" description="C-type lectin" evidence="3">
    <location>
        <begin position="150"/>
        <end position="252"/>
    </location>
</feature>
<dbReference type="Proteomes" id="UP000007635">
    <property type="component" value="Chromosome XX"/>
</dbReference>
<dbReference type="PANTHER" id="PTHR45784">
    <property type="entry name" value="C-TYPE LECTIN DOMAIN FAMILY 20 MEMBER A-RELATED"/>
    <property type="match status" value="1"/>
</dbReference>
<keyword evidence="5" id="KW-1185">Reference proteome</keyword>
<dbReference type="PANTHER" id="PTHR45784:SF3">
    <property type="entry name" value="C-TYPE LECTIN DOMAIN FAMILY 4 MEMBER K-LIKE-RELATED"/>
    <property type="match status" value="1"/>
</dbReference>
<dbReference type="Ensembl" id="ENSGACT00000086520.1">
    <property type="protein sequence ID" value="ENSGACP00000068399.1"/>
    <property type="gene ID" value="ENSGACG00000007971.2"/>
</dbReference>
<feature type="region of interest" description="Disordered" evidence="2">
    <location>
        <begin position="335"/>
        <end position="360"/>
    </location>
</feature>
<dbReference type="InterPro" id="IPR016186">
    <property type="entry name" value="C-type_lectin-like/link_sf"/>
</dbReference>
<dbReference type="InterPro" id="IPR001304">
    <property type="entry name" value="C-type_lectin-like"/>
</dbReference>
<proteinExistence type="predicted"/>
<dbReference type="InterPro" id="IPR016187">
    <property type="entry name" value="CTDL_fold"/>
</dbReference>
<dbReference type="SMART" id="SM00034">
    <property type="entry name" value="CLECT"/>
    <property type="match status" value="3"/>
</dbReference>
<reference evidence="4 5" key="1">
    <citation type="journal article" date="2021" name="G3 (Bethesda)">
        <title>Improved contiguity of the threespine stickleback genome using long-read sequencing.</title>
        <authorList>
            <person name="Nath S."/>
            <person name="Shaw D.E."/>
            <person name="White M.A."/>
        </authorList>
    </citation>
    <scope>NUCLEOTIDE SEQUENCE [LARGE SCALE GENOMIC DNA]</scope>
    <source>
        <strain evidence="4 5">Lake Benthic</strain>
    </source>
</reference>
<name>A0AAQ4RXQ7_GASAC</name>
<dbReference type="GeneTree" id="ENSGT01100000263473"/>
<dbReference type="AlphaFoldDB" id="A0AAQ4RXQ7"/>
<evidence type="ECO:0000256" key="1">
    <source>
        <dbReference type="ARBA" id="ARBA00023157"/>
    </source>
</evidence>
<reference evidence="4" key="2">
    <citation type="submission" date="2025-08" db="UniProtKB">
        <authorList>
            <consortium name="Ensembl"/>
        </authorList>
    </citation>
    <scope>IDENTIFICATION</scope>
</reference>
<protein>
    <recommendedName>
        <fullName evidence="3">C-type lectin domain-containing protein</fullName>
    </recommendedName>
</protein>
<dbReference type="SUPFAM" id="SSF56436">
    <property type="entry name" value="C-type lectin-like"/>
    <property type="match status" value="3"/>
</dbReference>
<dbReference type="InterPro" id="IPR018378">
    <property type="entry name" value="C-type_lectin_CS"/>
</dbReference>
<dbReference type="Gene3D" id="3.10.100.10">
    <property type="entry name" value="Mannose-Binding Protein A, subunit A"/>
    <property type="match status" value="3"/>
</dbReference>
<dbReference type="PROSITE" id="PS00615">
    <property type="entry name" value="C_TYPE_LECTIN_1"/>
    <property type="match status" value="1"/>
</dbReference>
<reference evidence="4" key="3">
    <citation type="submission" date="2025-09" db="UniProtKB">
        <authorList>
            <consortium name="Ensembl"/>
        </authorList>
    </citation>
    <scope>IDENTIFICATION</scope>
</reference>
<sequence length="521" mass="58456">MIMTGNRWTMRNKTQSLIFISGFLSLSMGSFDFHLISMRNNYFEAKTYCREMYTDLATIHNSTDMDDLTKLVPSSIARAWIGLETGDAWVWHWSRPAQKLDFLNWKVGQEMKNVNACAAMDHRGEWIESDCGIERSFVCHGSNDTSGLIFVAETKSWREAQDYCRGLFYDLISIHSAVENEAVYNVSASQNVWIGLFKDSWKWSDGSNTSFRYWKPRQPTNSPGQNCVAAVFIDKGQWNDLNCVGKQPFVCSGGRATRKRNILYCARKLIPTTPNPTSTEQMATNWTTLQSSSSQEAIVTNRFRPTTQSTAANITTEEATTGNELTTPNITNYVSSNPNTELNNGTTEVSTVTPSQQRPNKTAQVTTNSISTLTTLMGTSAQTTTPSSTLKPAENSQCFPAENLILIKENRTWIEAMGYCREHHIDLVHITTKHIQGKVAETAKNATSPHVWIGLRYTCEFNFWFWTKSTSACYQNWAPGQGPEGTYACDVTGAIQATGRQQWVGLPETEKLNFICYANTG</sequence>
<dbReference type="PROSITE" id="PS50041">
    <property type="entry name" value="C_TYPE_LECTIN_2"/>
    <property type="match status" value="3"/>
</dbReference>
<evidence type="ECO:0000259" key="3">
    <source>
        <dbReference type="PROSITE" id="PS50041"/>
    </source>
</evidence>
<dbReference type="Pfam" id="PF00059">
    <property type="entry name" value="Lectin_C"/>
    <property type="match status" value="3"/>
</dbReference>
<evidence type="ECO:0000313" key="4">
    <source>
        <dbReference type="Ensembl" id="ENSGACP00000068399.1"/>
    </source>
</evidence>
<dbReference type="CDD" id="cd00037">
    <property type="entry name" value="CLECT"/>
    <property type="match status" value="2"/>
</dbReference>
<evidence type="ECO:0000313" key="5">
    <source>
        <dbReference type="Proteomes" id="UP000007635"/>
    </source>
</evidence>
<accession>A0AAQ4RXQ7</accession>
<evidence type="ECO:0000256" key="2">
    <source>
        <dbReference type="SAM" id="MobiDB-lite"/>
    </source>
</evidence>